<dbReference type="InterPro" id="IPR050143">
    <property type="entry name" value="TRIM/RBCC"/>
</dbReference>
<feature type="compositionally biased region" description="Acidic residues" evidence="2">
    <location>
        <begin position="287"/>
        <end position="297"/>
    </location>
</feature>
<keyword evidence="1" id="KW-0863">Zinc-finger</keyword>
<feature type="region of interest" description="Disordered" evidence="2">
    <location>
        <begin position="282"/>
        <end position="304"/>
    </location>
</feature>
<protein>
    <recommendedName>
        <fullName evidence="3">B box-type domain-containing protein</fullName>
    </recommendedName>
</protein>
<keyword evidence="1" id="KW-0862">Zinc</keyword>
<dbReference type="CDD" id="cd19756">
    <property type="entry name" value="Bbox2"/>
    <property type="match status" value="1"/>
</dbReference>
<dbReference type="Proteomes" id="UP000005408">
    <property type="component" value="Unassembled WGS sequence"/>
</dbReference>
<keyword evidence="5" id="KW-1185">Reference proteome</keyword>
<evidence type="ECO:0000259" key="3">
    <source>
        <dbReference type="PROSITE" id="PS50119"/>
    </source>
</evidence>
<evidence type="ECO:0000313" key="4">
    <source>
        <dbReference type="EnsemblMetazoa" id="G15697.6:cds"/>
    </source>
</evidence>
<evidence type="ECO:0000256" key="2">
    <source>
        <dbReference type="SAM" id="MobiDB-lite"/>
    </source>
</evidence>
<accession>A0A8W8IUW6</accession>
<dbReference type="PANTHER" id="PTHR24103">
    <property type="entry name" value="E3 UBIQUITIN-PROTEIN LIGASE TRIM"/>
    <property type="match status" value="1"/>
</dbReference>
<dbReference type="SUPFAM" id="SSF57845">
    <property type="entry name" value="B-box zinc-binding domain"/>
    <property type="match status" value="1"/>
</dbReference>
<evidence type="ECO:0000313" key="5">
    <source>
        <dbReference type="Proteomes" id="UP000005408"/>
    </source>
</evidence>
<name>A0A8W8IUW6_MAGGI</name>
<proteinExistence type="predicted"/>
<feature type="domain" description="B box-type" evidence="3">
    <location>
        <begin position="88"/>
        <end position="130"/>
    </location>
</feature>
<organism evidence="4 5">
    <name type="scientific">Magallana gigas</name>
    <name type="common">Pacific oyster</name>
    <name type="synonym">Crassostrea gigas</name>
    <dbReference type="NCBI Taxonomy" id="29159"/>
    <lineage>
        <taxon>Eukaryota</taxon>
        <taxon>Metazoa</taxon>
        <taxon>Spiralia</taxon>
        <taxon>Lophotrochozoa</taxon>
        <taxon>Mollusca</taxon>
        <taxon>Bivalvia</taxon>
        <taxon>Autobranchia</taxon>
        <taxon>Pteriomorphia</taxon>
        <taxon>Ostreida</taxon>
        <taxon>Ostreoidea</taxon>
        <taxon>Ostreidae</taxon>
        <taxon>Magallana</taxon>
    </lineage>
</organism>
<keyword evidence="1" id="KW-0479">Metal-binding</keyword>
<dbReference type="EnsemblMetazoa" id="G15697.6">
    <property type="protein sequence ID" value="G15697.6:cds"/>
    <property type="gene ID" value="G15697"/>
</dbReference>
<reference evidence="4" key="1">
    <citation type="submission" date="2022-08" db="UniProtKB">
        <authorList>
            <consortium name="EnsemblMetazoa"/>
        </authorList>
    </citation>
    <scope>IDENTIFICATION</scope>
    <source>
        <strain evidence="4">05x7-T-G4-1.051#20</strain>
    </source>
</reference>
<dbReference type="Gene3D" id="3.30.160.60">
    <property type="entry name" value="Classic Zinc Finger"/>
    <property type="match status" value="1"/>
</dbReference>
<evidence type="ECO:0000256" key="1">
    <source>
        <dbReference type="PROSITE-ProRule" id="PRU00024"/>
    </source>
</evidence>
<sequence>MKKKYGASMSCSNGSIILSVTFSSKECYSHYKKDLDRGIIGEEILQIILYPPYLASFDLTAEDLIVCLNDHELTEDNRGDKSAYSLSSGLETCANHPDQYYTLACQQCQLPVCVLCIEISEHKNHSFIGLNVMLQDKLSWINDEIKRGHTFEEQMKLEKSTLVKHISDIELRMKVKHQSLKDQLDDVLKRNVEGLKKHQESHVDVIDEHLNDAEQHVSFLEKNLIDAAKCQPAQALILLSSSRSSLEKDLFKTYKVDKPRFDERKKEFRTISKIFGKLSAFSSEESGSSDDEEDSDFEYSKHTRSKDSAIVMDDRFIRSKRFSDPLSPFSSMVDKLDDSFDD</sequence>
<dbReference type="PROSITE" id="PS50119">
    <property type="entry name" value="ZF_BBOX"/>
    <property type="match status" value="1"/>
</dbReference>
<dbReference type="AlphaFoldDB" id="A0A8W8IUW6"/>
<dbReference type="GO" id="GO:0008270">
    <property type="term" value="F:zinc ion binding"/>
    <property type="evidence" value="ECO:0007669"/>
    <property type="project" value="UniProtKB-KW"/>
</dbReference>
<dbReference type="InterPro" id="IPR000315">
    <property type="entry name" value="Znf_B-box"/>
</dbReference>
<dbReference type="Pfam" id="PF00643">
    <property type="entry name" value="zf-B_box"/>
    <property type="match status" value="1"/>
</dbReference>